<dbReference type="EMBL" id="MDEE01000002">
    <property type="protein sequence ID" value="PPU58440.1"/>
    <property type="molecule type" value="Genomic_DNA"/>
</dbReference>
<dbReference type="AlphaFoldDB" id="A0A2S7CAB0"/>
<evidence type="ECO:0000313" key="2">
    <source>
        <dbReference type="Proteomes" id="UP000238908"/>
    </source>
</evidence>
<accession>A0A2S7CAB0</accession>
<gene>
    <name evidence="1" type="ORF">XdyCFBP7245_02665</name>
</gene>
<sequence length="64" mass="7104">MKWWTVSPAVVRNADRLHQGIAPLQCKEMPADPHYLSKLLVLTGQKPRLPVVEHGGLIAAYKSS</sequence>
<name>A0A2S7CAB0_9XANT</name>
<reference evidence="1 2" key="1">
    <citation type="submission" date="2016-08" db="EMBL/GenBank/DDBJ databases">
        <authorList>
            <person name="Seilhamer J.J."/>
        </authorList>
    </citation>
    <scope>NUCLEOTIDE SEQUENCE [LARGE SCALE GENOMIC DNA]</scope>
    <source>
        <strain evidence="1 2">CFBP7245</strain>
    </source>
</reference>
<evidence type="ECO:0000313" key="1">
    <source>
        <dbReference type="EMBL" id="PPU58440.1"/>
    </source>
</evidence>
<proteinExistence type="predicted"/>
<protein>
    <submittedName>
        <fullName evidence="1">Uncharacterized protein</fullName>
    </submittedName>
</protein>
<comment type="caution">
    <text evidence="1">The sequence shown here is derived from an EMBL/GenBank/DDBJ whole genome shotgun (WGS) entry which is preliminary data.</text>
</comment>
<organism evidence="1 2">
    <name type="scientific">Xanthomonas dyei</name>
    <dbReference type="NCBI Taxonomy" id="743699"/>
    <lineage>
        <taxon>Bacteria</taxon>
        <taxon>Pseudomonadati</taxon>
        <taxon>Pseudomonadota</taxon>
        <taxon>Gammaproteobacteria</taxon>
        <taxon>Lysobacterales</taxon>
        <taxon>Lysobacteraceae</taxon>
        <taxon>Xanthomonas</taxon>
    </lineage>
</organism>
<dbReference type="Proteomes" id="UP000238908">
    <property type="component" value="Unassembled WGS sequence"/>
</dbReference>